<dbReference type="PANTHER" id="PTHR13511">
    <property type="entry name" value="KXDL MOTIF-CONTAINING PROTEIN 1"/>
    <property type="match status" value="1"/>
</dbReference>
<evidence type="ECO:0000313" key="6">
    <source>
        <dbReference type="EMBL" id="GCC17201.1"/>
    </source>
</evidence>
<dbReference type="GO" id="GO:0099078">
    <property type="term" value="C:BORC complex"/>
    <property type="evidence" value="ECO:0007669"/>
    <property type="project" value="TreeGrafter"/>
</dbReference>
<evidence type="ECO:0000259" key="5">
    <source>
        <dbReference type="Pfam" id="PF10241"/>
    </source>
</evidence>
<name>A0A401RGD5_CHIPU</name>
<dbReference type="InterPro" id="IPR039843">
    <property type="entry name" value="KXD1-like"/>
</dbReference>
<comment type="caution">
    <text evidence="6">The sequence shown here is derived from an EMBL/GenBank/DDBJ whole genome shotgun (WGS) entry which is preliminary data.</text>
</comment>
<feature type="compositionally biased region" description="Basic and acidic residues" evidence="4">
    <location>
        <begin position="166"/>
        <end position="178"/>
    </location>
</feature>
<accession>A0A401RGD5</accession>
<reference evidence="6 7" key="1">
    <citation type="journal article" date="2018" name="Nat. Ecol. Evol.">
        <title>Shark genomes provide insights into elasmobranch evolution and the origin of vertebrates.</title>
        <authorList>
            <person name="Hara Y"/>
            <person name="Yamaguchi K"/>
            <person name="Onimaru K"/>
            <person name="Kadota M"/>
            <person name="Koyanagi M"/>
            <person name="Keeley SD"/>
            <person name="Tatsumi K"/>
            <person name="Tanaka K"/>
            <person name="Motone F"/>
            <person name="Kageyama Y"/>
            <person name="Nozu R"/>
            <person name="Adachi N"/>
            <person name="Nishimura O"/>
            <person name="Nakagawa R"/>
            <person name="Tanegashima C"/>
            <person name="Kiyatake I"/>
            <person name="Matsumoto R"/>
            <person name="Murakumo K"/>
            <person name="Nishida K"/>
            <person name="Terakita A"/>
            <person name="Kuratani S"/>
            <person name="Sato K"/>
            <person name="Hyodo S Kuraku.S."/>
        </authorList>
    </citation>
    <scope>NUCLEOTIDE SEQUENCE [LARGE SCALE GENOMIC DNA]</scope>
</reference>
<feature type="region of interest" description="Disordered" evidence="4">
    <location>
        <begin position="123"/>
        <end position="178"/>
    </location>
</feature>
<dbReference type="GO" id="GO:0032418">
    <property type="term" value="P:lysosome localization"/>
    <property type="evidence" value="ECO:0007669"/>
    <property type="project" value="TreeGrafter"/>
</dbReference>
<dbReference type="STRING" id="137246.A0A401RGD5"/>
<dbReference type="Proteomes" id="UP000287033">
    <property type="component" value="Unassembled WGS sequence"/>
</dbReference>
<gene>
    <name evidence="6" type="ORF">chiPu_0020502</name>
</gene>
<evidence type="ECO:0000256" key="1">
    <source>
        <dbReference type="ARBA" id="ARBA00005913"/>
    </source>
</evidence>
<organism evidence="6 7">
    <name type="scientific">Chiloscyllium punctatum</name>
    <name type="common">Brownbanded bambooshark</name>
    <name type="synonym">Hemiscyllium punctatum</name>
    <dbReference type="NCBI Taxonomy" id="137246"/>
    <lineage>
        <taxon>Eukaryota</taxon>
        <taxon>Metazoa</taxon>
        <taxon>Chordata</taxon>
        <taxon>Craniata</taxon>
        <taxon>Vertebrata</taxon>
        <taxon>Chondrichthyes</taxon>
        <taxon>Elasmobranchii</taxon>
        <taxon>Galeomorphii</taxon>
        <taxon>Galeoidea</taxon>
        <taxon>Orectolobiformes</taxon>
        <taxon>Hemiscylliidae</taxon>
        <taxon>Chiloscyllium</taxon>
    </lineage>
</organism>
<evidence type="ECO:0000256" key="4">
    <source>
        <dbReference type="SAM" id="MobiDB-lite"/>
    </source>
</evidence>
<evidence type="ECO:0000256" key="3">
    <source>
        <dbReference type="SAM" id="Coils"/>
    </source>
</evidence>
<evidence type="ECO:0000313" key="7">
    <source>
        <dbReference type="Proteomes" id="UP000287033"/>
    </source>
</evidence>
<dbReference type="Pfam" id="PF10241">
    <property type="entry name" value="KxDL"/>
    <property type="match status" value="1"/>
</dbReference>
<dbReference type="AlphaFoldDB" id="A0A401RGD5"/>
<evidence type="ECO:0000256" key="2">
    <source>
        <dbReference type="ARBA" id="ARBA00014719"/>
    </source>
</evidence>
<comment type="similarity">
    <text evidence="1">Belongs to the KXD1 family.</text>
</comment>
<feature type="coiled-coil region" evidence="3">
    <location>
        <begin position="54"/>
        <end position="88"/>
    </location>
</feature>
<protein>
    <recommendedName>
        <fullName evidence="2">KxDL motif-containing protein 1</fullName>
    </recommendedName>
</protein>
<proteinExistence type="inferred from homology"/>
<dbReference type="OMA" id="QMTERYQ"/>
<dbReference type="EMBL" id="BEZZ01002663">
    <property type="protein sequence ID" value="GCC17201.1"/>
    <property type="molecule type" value="Genomic_DNA"/>
</dbReference>
<dbReference type="InterPro" id="IPR019371">
    <property type="entry name" value="KxDL_dom"/>
</dbReference>
<dbReference type="PANTHER" id="PTHR13511:SF0">
    <property type="entry name" value="KXDL MOTIF-CONTAINING PROTEIN 1"/>
    <property type="match status" value="1"/>
</dbReference>
<dbReference type="OrthoDB" id="10258877at2759"/>
<keyword evidence="3" id="KW-0175">Coiled coil</keyword>
<keyword evidence="7" id="KW-1185">Reference proteome</keyword>
<feature type="compositionally biased region" description="Low complexity" evidence="4">
    <location>
        <begin position="123"/>
        <end position="142"/>
    </location>
</feature>
<feature type="domain" description="KxDL" evidence="5">
    <location>
        <begin position="12"/>
        <end position="97"/>
    </location>
</feature>
<sequence>MEASASAVFCSRMLSMVNREDVNAIVQAQRHMLDRFEKTNEMLLNFNNLSNVRLNQMTERYQHHTRALVDMKKDLDNIFRRIRILKDKLAKQHPEAFSSTYNSLVADDDEDFDSIPKGSLPLSSTLELSSDSSNTSPTLLSTGASGDSEDASRGLADALPIQGQIDGHEQPVREDGEE</sequence>